<sequence length="89" mass="10264">MTKEFFVDMDVQFMYPTDHFPKGGIPLGKVIDYIPSLGSHMGKSDIMGMVLKKARERGDIKFIIGFPEITEEDTKRRIELMRKQAENLV</sequence>
<dbReference type="EMBL" id="MH791398">
    <property type="protein sequence ID" value="QAX98028.1"/>
    <property type="molecule type" value="Genomic_DNA"/>
</dbReference>
<reference evidence="1 2" key="1">
    <citation type="submission" date="2018-08" db="EMBL/GenBank/DDBJ databases">
        <title>Asswx_1, Complete genome sequences of 3 novel enterobacteria, Pakpunavirus like phages.</title>
        <authorList>
            <person name="Yuan S."/>
            <person name="Ma Y."/>
            <person name="Liu Q."/>
        </authorList>
    </citation>
    <scope>NUCLEOTIDE SEQUENCE [LARGE SCALE GENOMIC DNA]</scope>
</reference>
<evidence type="ECO:0000313" key="1">
    <source>
        <dbReference type="EMBL" id="QAX98028.1"/>
    </source>
</evidence>
<dbReference type="Proteomes" id="UP000289219">
    <property type="component" value="Segment"/>
</dbReference>
<accession>A0A411B8V8</accession>
<name>A0A411B8V8_9CAUD</name>
<proteinExistence type="predicted"/>
<protein>
    <submittedName>
        <fullName evidence="1">Uncharacterized protein</fullName>
    </submittedName>
</protein>
<evidence type="ECO:0000313" key="2">
    <source>
        <dbReference type="Proteomes" id="UP000289219"/>
    </source>
</evidence>
<gene>
    <name evidence="1" type="ORF">ASswx1_388</name>
</gene>
<organism evidence="1 2">
    <name type="scientific">Aeromonas phage Asswx_1</name>
    <dbReference type="NCBI Taxonomy" id="2419739"/>
    <lineage>
        <taxon>Viruses</taxon>
        <taxon>Duplodnaviria</taxon>
        <taxon>Heunggongvirae</taxon>
        <taxon>Uroviricota</taxon>
        <taxon>Caudoviricetes</taxon>
        <taxon>Pantevenvirales</taxon>
        <taxon>Straboviridae</taxon>
        <taxon>Emmerichvirinae</taxon>
        <taxon>Ceceduovirus</taxon>
        <taxon>Ceceduovirus aszj</taxon>
    </lineage>
</organism>